<keyword evidence="3" id="KW-0378">Hydrolase</keyword>
<dbReference type="InterPro" id="IPR003653">
    <property type="entry name" value="Peptidase_C48_C"/>
</dbReference>
<reference evidence="6 7" key="1">
    <citation type="submission" date="2024-02" db="EMBL/GenBank/DDBJ databases">
        <authorList>
            <person name="Chen Y."/>
            <person name="Shah S."/>
            <person name="Dougan E. K."/>
            <person name="Thang M."/>
            <person name="Chan C."/>
        </authorList>
    </citation>
    <scope>NUCLEOTIDE SEQUENCE [LARGE SCALE GENOMIC DNA]</scope>
</reference>
<feature type="compositionally biased region" description="Polar residues" evidence="4">
    <location>
        <begin position="775"/>
        <end position="784"/>
    </location>
</feature>
<sequence>MHQEMMSGIGDQFFDFDALDELYQAMDEHHEIAPWHEWVGMEKVGWHEETNGHESWADTISVFDMRVDDMRFQFHGGMSPEDAVDELYEALDAMDELYEAMAGDTFEDDHHEAASWHEWAHELGEQDWFDFEINEHLKLMQDGAWNDESVECNKPNKDMMLAKKVRAMISNMRVMRSKAFGRFMKRSRISHKMRRHMRKEAKQANESNEANEMGGAFFDWDELDKAEGNEAAMMGGGGFFDWDSLEAAEGNEAKGNEATMVRGAGFFDWDSLEAAWEEAMREEVRKMRKTFMRSTANINIENMKQQDELKAKRKAAKKEKRELRGCGNEWDEQAEEELDFEDDMEVCHENEQGKRGRIMDAVQALLRQGFITSDGKLLELKDEAERGHGHVVLPRHVSWKYESYLAAEIARLEARVNEEENAQQQRLLKDRLDRAKKQKMSLEKPKNQDKRAKHLMSWMGAKVQTPNLVTQLSEVEQLVRAELTWNQFDFQAWQISSKKNELYHEIFAQPDQDQLVRAEGADEQIAEHDDPGLPFHEPSAKVRSAVDMKMKQGAERMRADEAGPSEQYKMSIRDVAAVIDEAMEQMIQSNEKKNWVLAGLRRNGMLVMRPQQDGSLKYQDEQKEEWCKGMPIGSSRIGQDWLRNRMAWIKNGGNEVDEPIWSRMEGAKELADLIEWSYSSGTVTDEKEVMKLDEVEQPEWVQAGHFQLSLDLRRQLAMREAGMSSEGLQKREKLREKRNQRKLRNEAKKKLDDEERADIKASLQSKSKHEVMQQMVPSSRTVTPASKALAKKKSKSKVLSKHKMAAKHKKKDETKKAALALGKQKENEAEKALAHAPPLPPPVEAPPEADEPEKKNEPKQAVPGVFRVVRDMAGLSLFGRQGSVMATGDNEWQVFLDEVNKAVPSKLVWVKRDYLQKIEAHEAHKRWEWPQLSLSRVHKKELLIEAGSIGEDVDELESWDTVEIVGPKCPDGGLEAQTIVYGWLLLQYMSKGKQLGSVDGITMLFPQLLWCLVHEKAGVDHESCLEALRHEMKGKDKIFLCPLVAGNHWTLMVVDKKSRSIRYYDSLRGSADEKEIGTQTEIENMSQACVQMAEDVLGQMLASECIDEALLKGPPLRRENEKVRQPMMTNMCGHFVLSYMESEMSCHLGYGPASAGHAHQLAFAWQSRLEKMSKQLANEVPKIRKDLQLANEKEMQLGKKSLDQMHKQHELAKSRMKKNEELTALMQKAVECLDEKKTIQIDELPHEYHVQRARIVARGVGICSSCRFESGCLRCDEAKCLAYWMRREHKRSGRPIDAKYQLGKA</sequence>
<dbReference type="Proteomes" id="UP001642464">
    <property type="component" value="Unassembled WGS sequence"/>
</dbReference>
<evidence type="ECO:0000256" key="4">
    <source>
        <dbReference type="SAM" id="MobiDB-lite"/>
    </source>
</evidence>
<feature type="domain" description="Ubiquitin-like protease family profile" evidence="5">
    <location>
        <begin position="1032"/>
        <end position="1141"/>
    </location>
</feature>
<dbReference type="Pfam" id="PF02902">
    <property type="entry name" value="Peptidase_C48"/>
    <property type="match status" value="1"/>
</dbReference>
<dbReference type="SUPFAM" id="SSF54001">
    <property type="entry name" value="Cysteine proteinases"/>
    <property type="match status" value="1"/>
</dbReference>
<evidence type="ECO:0000256" key="1">
    <source>
        <dbReference type="ARBA" id="ARBA00005234"/>
    </source>
</evidence>
<dbReference type="EMBL" id="CAXAMM010032112">
    <property type="protein sequence ID" value="CAK9069211.1"/>
    <property type="molecule type" value="Genomic_DNA"/>
</dbReference>
<feature type="compositionally biased region" description="Basic and acidic residues" evidence="4">
    <location>
        <begin position="823"/>
        <end position="833"/>
    </location>
</feature>
<feature type="region of interest" description="Disordered" evidence="4">
    <location>
        <begin position="721"/>
        <end position="863"/>
    </location>
</feature>
<comment type="caution">
    <text evidence="6">The sequence shown here is derived from an EMBL/GenBank/DDBJ whole genome shotgun (WGS) entry which is preliminary data.</text>
</comment>
<name>A0ABP0P069_9DINO</name>
<gene>
    <name evidence="6" type="ORF">SCF082_LOCUS34701</name>
</gene>
<organism evidence="6 7">
    <name type="scientific">Durusdinium trenchii</name>
    <dbReference type="NCBI Taxonomy" id="1381693"/>
    <lineage>
        <taxon>Eukaryota</taxon>
        <taxon>Sar</taxon>
        <taxon>Alveolata</taxon>
        <taxon>Dinophyceae</taxon>
        <taxon>Suessiales</taxon>
        <taxon>Symbiodiniaceae</taxon>
        <taxon>Durusdinium</taxon>
    </lineage>
</organism>
<proteinExistence type="inferred from homology"/>
<feature type="compositionally biased region" description="Basic residues" evidence="4">
    <location>
        <begin position="789"/>
        <end position="810"/>
    </location>
</feature>
<evidence type="ECO:0000259" key="5">
    <source>
        <dbReference type="Pfam" id="PF02902"/>
    </source>
</evidence>
<evidence type="ECO:0000256" key="3">
    <source>
        <dbReference type="ARBA" id="ARBA00022801"/>
    </source>
</evidence>
<comment type="similarity">
    <text evidence="1">Belongs to the peptidase C48 family.</text>
</comment>
<evidence type="ECO:0000313" key="7">
    <source>
        <dbReference type="Proteomes" id="UP001642464"/>
    </source>
</evidence>
<keyword evidence="2" id="KW-0645">Protease</keyword>
<dbReference type="Gene3D" id="3.40.395.10">
    <property type="entry name" value="Adenoviral Proteinase, Chain A"/>
    <property type="match status" value="1"/>
</dbReference>
<evidence type="ECO:0000313" key="6">
    <source>
        <dbReference type="EMBL" id="CAK9069211.1"/>
    </source>
</evidence>
<keyword evidence="7" id="KW-1185">Reference proteome</keyword>
<dbReference type="InterPro" id="IPR038765">
    <property type="entry name" value="Papain-like_cys_pep_sf"/>
</dbReference>
<accession>A0ABP0P069</accession>
<feature type="compositionally biased region" description="Basic and acidic residues" evidence="4">
    <location>
        <begin position="728"/>
        <end position="759"/>
    </location>
</feature>
<protein>
    <recommendedName>
        <fullName evidence="5">Ubiquitin-like protease family profile domain-containing protein</fullName>
    </recommendedName>
</protein>
<evidence type="ECO:0000256" key="2">
    <source>
        <dbReference type="ARBA" id="ARBA00022670"/>
    </source>
</evidence>